<organism evidence="1 2">
    <name type="scientific">Lacticaseibacillus paracasei subsp. paracasei Lpp123</name>
    <dbReference type="NCBI Taxonomy" id="1256201"/>
    <lineage>
        <taxon>Bacteria</taxon>
        <taxon>Bacillati</taxon>
        <taxon>Bacillota</taxon>
        <taxon>Bacilli</taxon>
        <taxon>Lactobacillales</taxon>
        <taxon>Lactobacillaceae</taxon>
        <taxon>Lacticaseibacillus</taxon>
    </lineage>
</organism>
<dbReference type="AlphaFoldDB" id="A0A829GIT7"/>
<sequence length="52" mass="5458">MPGALALYFSYAMLGIASSILSQYKAQFASNWGAQQLSNGTVDVSMVVSVIA</sequence>
<feature type="non-terminal residue" evidence="1">
    <location>
        <position position="52"/>
    </location>
</feature>
<evidence type="ECO:0000313" key="1">
    <source>
        <dbReference type="EMBL" id="EPC57130.1"/>
    </source>
</evidence>
<dbReference type="Proteomes" id="UP000014316">
    <property type="component" value="Unassembled WGS sequence"/>
</dbReference>
<gene>
    <name evidence="1" type="ORF">Lpp123_04159</name>
</gene>
<reference evidence="1 2" key="1">
    <citation type="journal article" date="2013" name="PLoS ONE">
        <title>Lactobacillus paracasei comparative genomics: towards species pan-genome definition and exploitation of diversity.</title>
        <authorList>
            <person name="Smokvina T."/>
            <person name="Wels M."/>
            <person name="Polka J."/>
            <person name="Chervaux C."/>
            <person name="Brisse S."/>
            <person name="Boekhorst J."/>
            <person name="van Hylckama Vlieg J.E."/>
            <person name="Siezen R.J."/>
        </authorList>
    </citation>
    <scope>NUCLEOTIDE SEQUENCE [LARGE SCALE GENOMIC DNA]</scope>
    <source>
        <strain evidence="1 2">Lpp123</strain>
    </source>
</reference>
<name>A0A829GIT7_LACPA</name>
<protein>
    <submittedName>
        <fullName evidence="1">Major facilitator superfamily permease</fullName>
    </submittedName>
</protein>
<accession>A0A829GIT7</accession>
<comment type="caution">
    <text evidence="1">The sequence shown here is derived from an EMBL/GenBank/DDBJ whole genome shotgun (WGS) entry which is preliminary data.</text>
</comment>
<evidence type="ECO:0000313" key="2">
    <source>
        <dbReference type="Proteomes" id="UP000014316"/>
    </source>
</evidence>
<dbReference type="EMBL" id="ANJW01000244">
    <property type="protein sequence ID" value="EPC57130.1"/>
    <property type="molecule type" value="Genomic_DNA"/>
</dbReference>
<proteinExistence type="predicted"/>